<dbReference type="EMBL" id="AP023366">
    <property type="protein sequence ID" value="BCJ87496.1"/>
    <property type="molecule type" value="Genomic_DNA"/>
</dbReference>
<protein>
    <recommendedName>
        <fullName evidence="8">CvpA family protein</fullName>
    </recommendedName>
</protein>
<dbReference type="InterPro" id="IPR003825">
    <property type="entry name" value="Colicin-V_CvpA"/>
</dbReference>
<gene>
    <name evidence="6" type="ORF">skT53_24810</name>
</gene>
<feature type="transmembrane region" description="Helical" evidence="5">
    <location>
        <begin position="87"/>
        <end position="108"/>
    </location>
</feature>
<reference evidence="6 7" key="1">
    <citation type="submission" date="2020-08" db="EMBL/GenBank/DDBJ databases">
        <title>Complete Genome Sequence of Effusibacillus dendaii Strain skT53, Isolated from Farmland soil.</title>
        <authorList>
            <person name="Konishi T."/>
            <person name="Kawasaki H."/>
        </authorList>
    </citation>
    <scope>NUCLEOTIDE SEQUENCE [LARGE SCALE GENOMIC DNA]</scope>
    <source>
        <strain evidence="7">skT53</strain>
    </source>
</reference>
<feature type="transmembrane region" description="Helical" evidence="5">
    <location>
        <begin position="128"/>
        <end position="153"/>
    </location>
</feature>
<dbReference type="Pfam" id="PF02674">
    <property type="entry name" value="Colicin_V"/>
    <property type="match status" value="1"/>
</dbReference>
<keyword evidence="7" id="KW-1185">Reference proteome</keyword>
<keyword evidence="3 5" id="KW-1133">Transmembrane helix</keyword>
<dbReference type="Proteomes" id="UP000593802">
    <property type="component" value="Chromosome"/>
</dbReference>
<evidence type="ECO:0000256" key="5">
    <source>
        <dbReference type="SAM" id="Phobius"/>
    </source>
</evidence>
<evidence type="ECO:0008006" key="8">
    <source>
        <dbReference type="Google" id="ProtNLM"/>
    </source>
</evidence>
<accession>A0A7I8DF57</accession>
<dbReference type="GO" id="GO:0016020">
    <property type="term" value="C:membrane"/>
    <property type="evidence" value="ECO:0007669"/>
    <property type="project" value="UniProtKB-SubCell"/>
</dbReference>
<organism evidence="6 7">
    <name type="scientific">Effusibacillus dendaii</name>
    <dbReference type="NCBI Taxonomy" id="2743772"/>
    <lineage>
        <taxon>Bacteria</taxon>
        <taxon>Bacillati</taxon>
        <taxon>Bacillota</taxon>
        <taxon>Bacilli</taxon>
        <taxon>Bacillales</taxon>
        <taxon>Alicyclobacillaceae</taxon>
        <taxon>Effusibacillus</taxon>
    </lineage>
</organism>
<evidence type="ECO:0000256" key="4">
    <source>
        <dbReference type="ARBA" id="ARBA00023136"/>
    </source>
</evidence>
<evidence type="ECO:0000313" key="6">
    <source>
        <dbReference type="EMBL" id="BCJ87496.1"/>
    </source>
</evidence>
<proteinExistence type="predicted"/>
<name>A0A7I8DF57_9BACL</name>
<sequence>MMDLLIICLLSWSTVNGWQRGAYRSMVGCMGIGSAIAVVLFTVPFIKDRLVDGSWAWDLRKWMQDHMQAVPTSIGLSAGGEGPADKLYHLIVVGVAACSVWIGIRMILKVYETLWEETNVRVGSRIAGSLIGFCIGSAGAAYLVDCLGLLSWVKGWEALDQLIGQSVIVTNVIQFVMRF</sequence>
<keyword evidence="4 5" id="KW-0472">Membrane</keyword>
<evidence type="ECO:0000256" key="2">
    <source>
        <dbReference type="ARBA" id="ARBA00022692"/>
    </source>
</evidence>
<comment type="subcellular location">
    <subcellularLocation>
        <location evidence="1">Membrane</location>
        <topology evidence="1">Multi-pass membrane protein</topology>
    </subcellularLocation>
</comment>
<evidence type="ECO:0000256" key="1">
    <source>
        <dbReference type="ARBA" id="ARBA00004141"/>
    </source>
</evidence>
<keyword evidence="2 5" id="KW-0812">Transmembrane</keyword>
<evidence type="ECO:0000256" key="3">
    <source>
        <dbReference type="ARBA" id="ARBA00022989"/>
    </source>
</evidence>
<evidence type="ECO:0000313" key="7">
    <source>
        <dbReference type="Proteomes" id="UP000593802"/>
    </source>
</evidence>
<feature type="transmembrane region" description="Helical" evidence="5">
    <location>
        <begin position="27"/>
        <end position="46"/>
    </location>
</feature>
<dbReference type="RefSeq" id="WP_200757536.1">
    <property type="nucleotide sequence ID" value="NZ_AP023366.1"/>
</dbReference>
<dbReference type="KEGG" id="eff:skT53_24810"/>
<dbReference type="AlphaFoldDB" id="A0A7I8DF57"/>
<dbReference type="GO" id="GO:0009403">
    <property type="term" value="P:toxin biosynthetic process"/>
    <property type="evidence" value="ECO:0007669"/>
    <property type="project" value="InterPro"/>
</dbReference>